<evidence type="ECO:0000313" key="2">
    <source>
        <dbReference type="Proteomes" id="UP000218702"/>
    </source>
</evidence>
<accession>A0A1Z4V6M9</accession>
<proteinExistence type="predicted"/>
<dbReference type="OrthoDB" id="495777at2"/>
<reference evidence="1 2" key="1">
    <citation type="submission" date="2017-06" db="EMBL/GenBank/DDBJ databases">
        <title>Genome sequencing of cyanobaciteial culture collection at National Institute for Environmental Studies (NIES).</title>
        <authorList>
            <person name="Hirose Y."/>
            <person name="Shimura Y."/>
            <person name="Fujisawa T."/>
            <person name="Nakamura Y."/>
            <person name="Kawachi M."/>
        </authorList>
    </citation>
    <scope>NUCLEOTIDE SEQUENCE [LARGE SCALE GENOMIC DNA]</scope>
    <source>
        <strain evidence="1 2">NIES-806</strain>
    </source>
</reference>
<dbReference type="AlphaFoldDB" id="A0A1Z4V6M9"/>
<dbReference type="KEGG" id="dcm:NIES806_32910"/>
<gene>
    <name evidence="1" type="ORF">NIES806_32910</name>
</gene>
<sequence length="172" mass="19610">MDILFVHGEESQNIIGCYGNTEGIAAVVVTVFPDNSKYEIIDSVFRRRLGLKPTADDLIELANTHKVKYIIGNKLMENVYSGGTLEKNYEFPIEIQWETNEINVEKLLFLTECYLNEGRLNLAADVENVIEKELRSFDLQKCRDYGQASHRIFAFFHAIAAARSFIPSWAKA</sequence>
<keyword evidence="2" id="KW-1185">Reference proteome</keyword>
<organism evidence="1 2">
    <name type="scientific">Dolichospermum compactum NIES-806</name>
    <dbReference type="NCBI Taxonomy" id="1973481"/>
    <lineage>
        <taxon>Bacteria</taxon>
        <taxon>Bacillati</taxon>
        <taxon>Cyanobacteriota</taxon>
        <taxon>Cyanophyceae</taxon>
        <taxon>Nostocales</taxon>
        <taxon>Aphanizomenonaceae</taxon>
        <taxon>Dolichospermum</taxon>
        <taxon>Dolichospermum compactum</taxon>
    </lineage>
</organism>
<dbReference type="Proteomes" id="UP000218702">
    <property type="component" value="Chromosome"/>
</dbReference>
<dbReference type="RefSeq" id="WP_096668909.1">
    <property type="nucleotide sequence ID" value="NZ_AP018316.1"/>
</dbReference>
<name>A0A1Z4V6M9_9CYAN</name>
<dbReference type="EMBL" id="AP018316">
    <property type="protein sequence ID" value="BAZ87073.1"/>
    <property type="molecule type" value="Genomic_DNA"/>
</dbReference>
<protein>
    <submittedName>
        <fullName evidence="1">Uncharacterized protein</fullName>
    </submittedName>
</protein>
<evidence type="ECO:0000313" key="1">
    <source>
        <dbReference type="EMBL" id="BAZ87073.1"/>
    </source>
</evidence>